<dbReference type="GO" id="GO:0008233">
    <property type="term" value="F:peptidase activity"/>
    <property type="evidence" value="ECO:0007669"/>
    <property type="project" value="UniProtKB-KW"/>
</dbReference>
<evidence type="ECO:0000256" key="3">
    <source>
        <dbReference type="ARBA" id="ARBA00022692"/>
    </source>
</evidence>
<reference evidence="11" key="1">
    <citation type="submission" date="2022-04" db="EMBL/GenBank/DDBJ databases">
        <title>Whole genome sequence of Sphaerotilus sp. FB-5.</title>
        <authorList>
            <person name="Takeda M."/>
            <person name="Narihara S."/>
            <person name="Akimoto M."/>
            <person name="Akimoto R."/>
            <person name="Nishiyashiki S."/>
            <person name="Murakami T."/>
        </authorList>
    </citation>
    <scope>NUCLEOTIDE SEQUENCE</scope>
    <source>
        <strain evidence="11">FB-5</strain>
    </source>
</reference>
<dbReference type="InterPro" id="IPR011527">
    <property type="entry name" value="ABC1_TM_dom"/>
</dbReference>
<dbReference type="SUPFAM" id="SSF52540">
    <property type="entry name" value="P-loop containing nucleoside triphosphate hydrolases"/>
    <property type="match status" value="1"/>
</dbReference>
<comment type="subcellular location">
    <subcellularLocation>
        <location evidence="1">Cell membrane</location>
        <topology evidence="1">Multi-pass membrane protein</topology>
    </subcellularLocation>
</comment>
<evidence type="ECO:0000256" key="2">
    <source>
        <dbReference type="ARBA" id="ARBA00022475"/>
    </source>
</evidence>
<dbReference type="InterPro" id="IPR039421">
    <property type="entry name" value="Type_1_exporter"/>
</dbReference>
<dbReference type="SUPFAM" id="SSF90123">
    <property type="entry name" value="ABC transporter transmembrane region"/>
    <property type="match status" value="1"/>
</dbReference>
<dbReference type="InterPro" id="IPR036640">
    <property type="entry name" value="ABC1_TM_sf"/>
</dbReference>
<dbReference type="PROSITE" id="PS50929">
    <property type="entry name" value="ABC_TM1F"/>
    <property type="match status" value="1"/>
</dbReference>
<dbReference type="Proteomes" id="UP001057498">
    <property type="component" value="Chromosome"/>
</dbReference>
<keyword evidence="12" id="KW-1185">Reference proteome</keyword>
<dbReference type="RefSeq" id="WP_251972472.1">
    <property type="nucleotide sequence ID" value="NZ_AP025730.1"/>
</dbReference>
<keyword evidence="7 8" id="KW-0472">Membrane</keyword>
<evidence type="ECO:0000313" key="12">
    <source>
        <dbReference type="Proteomes" id="UP001057498"/>
    </source>
</evidence>
<evidence type="ECO:0000256" key="1">
    <source>
        <dbReference type="ARBA" id="ARBA00004651"/>
    </source>
</evidence>
<feature type="transmembrane region" description="Helical" evidence="8">
    <location>
        <begin position="119"/>
        <end position="141"/>
    </location>
</feature>
<feature type="domain" description="ABC transmembrane type-1" evidence="10">
    <location>
        <begin position="14"/>
        <end position="291"/>
    </location>
</feature>
<evidence type="ECO:0000256" key="4">
    <source>
        <dbReference type="ARBA" id="ARBA00022741"/>
    </source>
</evidence>
<feature type="transmembrane region" description="Helical" evidence="8">
    <location>
        <begin position="12"/>
        <end position="38"/>
    </location>
</feature>
<proteinExistence type="predicted"/>
<dbReference type="GO" id="GO:0005524">
    <property type="term" value="F:ATP binding"/>
    <property type="evidence" value="ECO:0007669"/>
    <property type="project" value="UniProtKB-KW"/>
</dbReference>
<dbReference type="EMBL" id="AP025730">
    <property type="protein sequence ID" value="BDI04342.1"/>
    <property type="molecule type" value="Genomic_DNA"/>
</dbReference>
<keyword evidence="5 11" id="KW-0067">ATP-binding</keyword>
<dbReference type="CDD" id="cd03246">
    <property type="entry name" value="ABCC_Protease_Secretion"/>
    <property type="match status" value="1"/>
</dbReference>
<dbReference type="InterPro" id="IPR017871">
    <property type="entry name" value="ABC_transporter-like_CS"/>
</dbReference>
<dbReference type="InterPro" id="IPR010128">
    <property type="entry name" value="ATPase_T1SS_PrtD-like"/>
</dbReference>
<dbReference type="Pfam" id="PF00664">
    <property type="entry name" value="ABC_membrane"/>
    <property type="match status" value="1"/>
</dbReference>
<name>A0ABM7YJ82_9BURK</name>
<dbReference type="Gene3D" id="3.40.50.300">
    <property type="entry name" value="P-loop containing nucleotide triphosphate hydrolases"/>
    <property type="match status" value="1"/>
</dbReference>
<evidence type="ECO:0000259" key="9">
    <source>
        <dbReference type="PROSITE" id="PS50893"/>
    </source>
</evidence>
<keyword evidence="11" id="KW-0645">Protease</keyword>
<evidence type="ECO:0000256" key="5">
    <source>
        <dbReference type="ARBA" id="ARBA00022840"/>
    </source>
</evidence>
<keyword evidence="4" id="KW-0547">Nucleotide-binding</keyword>
<dbReference type="PROSITE" id="PS50893">
    <property type="entry name" value="ABC_TRANSPORTER_2"/>
    <property type="match status" value="1"/>
</dbReference>
<dbReference type="InterPro" id="IPR003593">
    <property type="entry name" value="AAA+_ATPase"/>
</dbReference>
<evidence type="ECO:0000259" key="10">
    <source>
        <dbReference type="PROSITE" id="PS50929"/>
    </source>
</evidence>
<keyword evidence="6 8" id="KW-1133">Transmembrane helix</keyword>
<feature type="domain" description="ABC transporter" evidence="9">
    <location>
        <begin position="320"/>
        <end position="555"/>
    </location>
</feature>
<evidence type="ECO:0000313" key="11">
    <source>
        <dbReference type="EMBL" id="BDI04342.1"/>
    </source>
</evidence>
<evidence type="ECO:0000256" key="8">
    <source>
        <dbReference type="SAM" id="Phobius"/>
    </source>
</evidence>
<evidence type="ECO:0000256" key="6">
    <source>
        <dbReference type="ARBA" id="ARBA00022989"/>
    </source>
</evidence>
<dbReference type="Gene3D" id="1.20.1560.10">
    <property type="entry name" value="ABC transporter type 1, transmembrane domain"/>
    <property type="match status" value="1"/>
</dbReference>
<dbReference type="PANTHER" id="PTHR24221">
    <property type="entry name" value="ATP-BINDING CASSETTE SUB-FAMILY B"/>
    <property type="match status" value="1"/>
</dbReference>
<dbReference type="InterPro" id="IPR027417">
    <property type="entry name" value="P-loop_NTPase"/>
</dbReference>
<organism evidence="11 12">
    <name type="scientific">Sphaerotilus microaerophilus</name>
    <dbReference type="NCBI Taxonomy" id="2914710"/>
    <lineage>
        <taxon>Bacteria</taxon>
        <taxon>Pseudomonadati</taxon>
        <taxon>Pseudomonadota</taxon>
        <taxon>Betaproteobacteria</taxon>
        <taxon>Burkholderiales</taxon>
        <taxon>Sphaerotilaceae</taxon>
        <taxon>Sphaerotilus</taxon>
    </lineage>
</organism>
<keyword evidence="3 8" id="KW-0812">Transmembrane</keyword>
<dbReference type="PANTHER" id="PTHR24221:SF248">
    <property type="entry name" value="ABC TRANSPORTER TRANSMEMBRANE REGION"/>
    <property type="match status" value="1"/>
</dbReference>
<evidence type="ECO:0000256" key="7">
    <source>
        <dbReference type="ARBA" id="ARBA00023136"/>
    </source>
</evidence>
<dbReference type="NCBIfam" id="TIGR01842">
    <property type="entry name" value="type_I_sec_PrtD"/>
    <property type="match status" value="1"/>
</dbReference>
<dbReference type="Pfam" id="PF00005">
    <property type="entry name" value="ABC_tran"/>
    <property type="match status" value="1"/>
</dbReference>
<dbReference type="InterPro" id="IPR003439">
    <property type="entry name" value="ABC_transporter-like_ATP-bd"/>
</dbReference>
<dbReference type="SMART" id="SM00382">
    <property type="entry name" value="AAA"/>
    <property type="match status" value="1"/>
</dbReference>
<accession>A0ABM7YJ82</accession>
<keyword evidence="2" id="KW-1003">Cell membrane</keyword>
<feature type="transmembrane region" description="Helical" evidence="8">
    <location>
        <begin position="147"/>
        <end position="165"/>
    </location>
</feature>
<protein>
    <submittedName>
        <fullName evidence="11">Alkaline protease secretion ATP-binding protein AprD</fullName>
    </submittedName>
</protein>
<feature type="transmembrane region" description="Helical" evidence="8">
    <location>
        <begin position="50"/>
        <end position="70"/>
    </location>
</feature>
<dbReference type="GO" id="GO:0006508">
    <property type="term" value="P:proteolysis"/>
    <property type="evidence" value="ECO:0007669"/>
    <property type="project" value="UniProtKB-KW"/>
</dbReference>
<sequence>MKWIFAPALRRFVALAAFASLLMNLMALAPSLFMMQVFDRVFSSGSMETLTMLILLVTLCLCVMAVMDVLRVRALGWASTVLDARLGPTVFASLLHASARPGGAANVYTLRDVALLRGFLGGGGVLALFDAPWLPIYLAVITLFHPWLGATAALGALLLFGLIWLNERTSRGSVEAVTRESRQASRFIDAALRNAEVIAGMGMADHAVAHWSRHNDAVLEQQARLTAHQSPVQAAVRWLRQALQVAMLAMGAWLVVRQHVSPGVMVAGTILLGKALSPIEQLSGGWRSLIEARAAWARLQAEAIEAPPTSLELPAPRGKLDVERVVYALPGQRTALIKGVSLSVAPGECLGIIGPSGGGKTSLLRLVLGIWSPQSGTVRLDGADVARLGSQVLGRHVGYLPQDVELFAGTVAENIARLGEVDAERVVAAAQMAGVHELVLRLSAGYETPVGEGGAALSGGQRQRVALARALYGLPRLLVLDEPNSNLDAEGEAALQQALQRAKQQGITVVMVGHRPSMMRSVDKLALLRDGQIEAFGPRDQVLAKLSGGSVAAVA</sequence>
<keyword evidence="11" id="KW-0378">Hydrolase</keyword>
<dbReference type="PROSITE" id="PS00211">
    <property type="entry name" value="ABC_TRANSPORTER_1"/>
    <property type="match status" value="1"/>
</dbReference>
<gene>
    <name evidence="11" type="primary">aprD</name>
    <name evidence="11" type="ORF">CATMQ487_13120</name>
</gene>